<dbReference type="Gene3D" id="1.20.1280.50">
    <property type="match status" value="1"/>
</dbReference>
<dbReference type="SUPFAM" id="SSF81383">
    <property type="entry name" value="F-box domain"/>
    <property type="match status" value="1"/>
</dbReference>
<organism evidence="2 3">
    <name type="scientific">Centaurea solstitialis</name>
    <name type="common">yellow star-thistle</name>
    <dbReference type="NCBI Taxonomy" id="347529"/>
    <lineage>
        <taxon>Eukaryota</taxon>
        <taxon>Viridiplantae</taxon>
        <taxon>Streptophyta</taxon>
        <taxon>Embryophyta</taxon>
        <taxon>Tracheophyta</taxon>
        <taxon>Spermatophyta</taxon>
        <taxon>Magnoliopsida</taxon>
        <taxon>eudicotyledons</taxon>
        <taxon>Gunneridae</taxon>
        <taxon>Pentapetalae</taxon>
        <taxon>asterids</taxon>
        <taxon>campanulids</taxon>
        <taxon>Asterales</taxon>
        <taxon>Asteraceae</taxon>
        <taxon>Carduoideae</taxon>
        <taxon>Cardueae</taxon>
        <taxon>Centaureinae</taxon>
        <taxon>Centaurea</taxon>
    </lineage>
</organism>
<reference evidence="2" key="1">
    <citation type="submission" date="2023-03" db="EMBL/GenBank/DDBJ databases">
        <title>Chromosome-scale reference genome and RAD-based genetic map of yellow starthistle (Centaurea solstitialis) reveal putative structural variation and QTLs associated with invader traits.</title>
        <authorList>
            <person name="Reatini B."/>
            <person name="Cang F.A."/>
            <person name="Jiang Q."/>
            <person name="Mckibben M.T.W."/>
            <person name="Barker M.S."/>
            <person name="Rieseberg L.H."/>
            <person name="Dlugosch K.M."/>
        </authorList>
    </citation>
    <scope>NUCLEOTIDE SEQUENCE</scope>
    <source>
        <strain evidence="2">CAN-66</strain>
        <tissue evidence="2">Leaf</tissue>
    </source>
</reference>
<sequence length="295" mass="33998">MNDQSIQNSVPSDIAFKIASLLQELDLCALGCCSRFWRELCGSDHIWAGLCRDRWPALVLDKQEEEESPEFKAHQLQQQHLDSNFFEVSFQIPQTKHTKDFQILSQYPNPSKTLCQNKLFQGWRGFYVTKHYEMASKADAIIRSMEQCISSESMEVNHYLPAMAKMCAMKIGFKDVVAFFFKENVHALVNLTGLHYSVAWLKVPVEQVVEAIDRRKISDRQICVKWWKLGRWWNGFRLRDEAISRHASLRELAMANNPEVLSVLQRGAIHEVLRVQVLAAKPVSIPWSCQIQTSG</sequence>
<proteinExistence type="predicted"/>
<dbReference type="InterPro" id="IPR036047">
    <property type="entry name" value="F-box-like_dom_sf"/>
</dbReference>
<evidence type="ECO:0000313" key="2">
    <source>
        <dbReference type="EMBL" id="KAJ9537111.1"/>
    </source>
</evidence>
<accession>A0AA38W6J8</accession>
<dbReference type="AlphaFoldDB" id="A0AA38W6J8"/>
<dbReference type="GO" id="GO:0031146">
    <property type="term" value="P:SCF-dependent proteasomal ubiquitin-dependent protein catabolic process"/>
    <property type="evidence" value="ECO:0007669"/>
    <property type="project" value="InterPro"/>
</dbReference>
<dbReference type="InterPro" id="IPR039588">
    <property type="entry name" value="FBXO4"/>
</dbReference>
<dbReference type="Pfam" id="PF12937">
    <property type="entry name" value="F-box-like"/>
    <property type="match status" value="1"/>
</dbReference>
<protein>
    <recommendedName>
        <fullName evidence="1">F-box domain-containing protein</fullName>
    </recommendedName>
</protein>
<dbReference type="GO" id="GO:0000209">
    <property type="term" value="P:protein polyubiquitination"/>
    <property type="evidence" value="ECO:0007669"/>
    <property type="project" value="TreeGrafter"/>
</dbReference>
<feature type="domain" description="F-box" evidence="1">
    <location>
        <begin position="9"/>
        <end position="52"/>
    </location>
</feature>
<dbReference type="InterPro" id="IPR001810">
    <property type="entry name" value="F-box_dom"/>
</dbReference>
<name>A0AA38W6J8_9ASTR</name>
<comment type="caution">
    <text evidence="2">The sequence shown here is derived from an EMBL/GenBank/DDBJ whole genome shotgun (WGS) entry which is preliminary data.</text>
</comment>
<dbReference type="Proteomes" id="UP001172457">
    <property type="component" value="Chromosome 8"/>
</dbReference>
<dbReference type="EMBL" id="JARYMX010000008">
    <property type="protein sequence ID" value="KAJ9537111.1"/>
    <property type="molecule type" value="Genomic_DNA"/>
</dbReference>
<dbReference type="PANTHER" id="PTHR16008">
    <property type="entry name" value="F-BOX ONLY PROTEIN 4"/>
    <property type="match status" value="1"/>
</dbReference>
<evidence type="ECO:0000313" key="3">
    <source>
        <dbReference type="Proteomes" id="UP001172457"/>
    </source>
</evidence>
<keyword evidence="3" id="KW-1185">Reference proteome</keyword>
<evidence type="ECO:0000259" key="1">
    <source>
        <dbReference type="Pfam" id="PF12937"/>
    </source>
</evidence>
<gene>
    <name evidence="2" type="ORF">OSB04_029844</name>
</gene>
<dbReference type="PANTHER" id="PTHR16008:SF4">
    <property type="entry name" value="F-BOX ONLY PROTEIN 4"/>
    <property type="match status" value="1"/>
</dbReference>
<dbReference type="GO" id="GO:0019005">
    <property type="term" value="C:SCF ubiquitin ligase complex"/>
    <property type="evidence" value="ECO:0007669"/>
    <property type="project" value="TreeGrafter"/>
</dbReference>